<gene>
    <name evidence="1" type="ORF">S01H1_70903</name>
</gene>
<feature type="non-terminal residue" evidence="1">
    <location>
        <position position="1"/>
    </location>
</feature>
<protein>
    <submittedName>
        <fullName evidence="1">Uncharacterized protein</fullName>
    </submittedName>
</protein>
<dbReference type="AlphaFoldDB" id="X0X2G6"/>
<feature type="non-terminal residue" evidence="1">
    <location>
        <position position="245"/>
    </location>
</feature>
<accession>X0X2G6</accession>
<comment type="caution">
    <text evidence="1">The sequence shown here is derived from an EMBL/GenBank/DDBJ whole genome shotgun (WGS) entry which is preliminary data.</text>
</comment>
<sequence>AANAVMAGCLPEYFPAIITAIEAILDEDCQLYSIQSATNAATPLLIFNGPVTKELKINSGGNLFGSGCRANATIGRALRLVLQNIGGEIPGETDLSTHGQPGKYTFCIAEAEDSSPWEPYHVEKGFDCHESVVSTVGSSGPQNIFAYGCETGEQILDTIVGAISALGNNNIIFSTGPFIIFSPEHAATINKSGFSKNKVKEYLFEKARIPLSRLAPKTKEGLLHRRSNWFSEGIDSKHIGIADKP</sequence>
<name>X0X2G6_9ZZZZ</name>
<organism evidence="1">
    <name type="scientific">marine sediment metagenome</name>
    <dbReference type="NCBI Taxonomy" id="412755"/>
    <lineage>
        <taxon>unclassified sequences</taxon>
        <taxon>metagenomes</taxon>
        <taxon>ecological metagenomes</taxon>
    </lineage>
</organism>
<proteinExistence type="predicted"/>
<dbReference type="EMBL" id="BARS01047178">
    <property type="protein sequence ID" value="GAG37215.1"/>
    <property type="molecule type" value="Genomic_DNA"/>
</dbReference>
<reference evidence="1" key="1">
    <citation type="journal article" date="2014" name="Front. Microbiol.">
        <title>High frequency of phylogenetically diverse reductive dehalogenase-homologous genes in deep subseafloor sedimentary metagenomes.</title>
        <authorList>
            <person name="Kawai M."/>
            <person name="Futagami T."/>
            <person name="Toyoda A."/>
            <person name="Takaki Y."/>
            <person name="Nishi S."/>
            <person name="Hori S."/>
            <person name="Arai W."/>
            <person name="Tsubouchi T."/>
            <person name="Morono Y."/>
            <person name="Uchiyama I."/>
            <person name="Ito T."/>
            <person name="Fujiyama A."/>
            <person name="Inagaki F."/>
            <person name="Takami H."/>
        </authorList>
    </citation>
    <scope>NUCLEOTIDE SEQUENCE</scope>
    <source>
        <strain evidence="1">Expedition CK06-06</strain>
    </source>
</reference>
<evidence type="ECO:0000313" key="1">
    <source>
        <dbReference type="EMBL" id="GAG37215.1"/>
    </source>
</evidence>